<evidence type="ECO:0000313" key="3">
    <source>
        <dbReference type="Proteomes" id="UP000641137"/>
    </source>
</evidence>
<name>A0A8J3DKN0_9HYPH</name>
<keyword evidence="1 2" id="KW-0808">Transferase</keyword>
<dbReference type="GO" id="GO:0008410">
    <property type="term" value="F:CoA-transferase activity"/>
    <property type="evidence" value="ECO:0007669"/>
    <property type="project" value="TreeGrafter"/>
</dbReference>
<dbReference type="SUPFAM" id="SSF89796">
    <property type="entry name" value="CoA-transferase family III (CaiB/BaiF)"/>
    <property type="match status" value="1"/>
</dbReference>
<dbReference type="AlphaFoldDB" id="A0A8J3DKN0"/>
<dbReference type="InterPro" id="IPR003673">
    <property type="entry name" value="CoA-Trfase_fam_III"/>
</dbReference>
<organism evidence="2 3">
    <name type="scientific">Limoniibacter endophyticus</name>
    <dbReference type="NCBI Taxonomy" id="1565040"/>
    <lineage>
        <taxon>Bacteria</taxon>
        <taxon>Pseudomonadati</taxon>
        <taxon>Pseudomonadota</taxon>
        <taxon>Alphaproteobacteria</taxon>
        <taxon>Hyphomicrobiales</taxon>
        <taxon>Bartonellaceae</taxon>
        <taxon>Limoniibacter</taxon>
    </lineage>
</organism>
<dbReference type="PANTHER" id="PTHR48207">
    <property type="entry name" value="SUCCINATE--HYDROXYMETHYLGLUTARATE COA-TRANSFERASE"/>
    <property type="match status" value="1"/>
</dbReference>
<reference evidence="2" key="2">
    <citation type="submission" date="2020-09" db="EMBL/GenBank/DDBJ databases">
        <authorList>
            <person name="Sun Q."/>
            <person name="Kim S."/>
        </authorList>
    </citation>
    <scope>NUCLEOTIDE SEQUENCE</scope>
    <source>
        <strain evidence="2">KCTC 42097</strain>
    </source>
</reference>
<evidence type="ECO:0000256" key="1">
    <source>
        <dbReference type="ARBA" id="ARBA00022679"/>
    </source>
</evidence>
<dbReference type="Gene3D" id="3.40.50.10540">
    <property type="entry name" value="Crotonobetainyl-coa:carnitine coa-transferase, domain 1"/>
    <property type="match status" value="1"/>
</dbReference>
<dbReference type="PANTHER" id="PTHR48207:SF3">
    <property type="entry name" value="SUCCINATE--HYDROXYMETHYLGLUTARATE COA-TRANSFERASE"/>
    <property type="match status" value="1"/>
</dbReference>
<reference evidence="2" key="1">
    <citation type="journal article" date="2014" name="Int. J. Syst. Evol. Microbiol.">
        <title>Complete genome sequence of Corynebacterium casei LMG S-19264T (=DSM 44701T), isolated from a smear-ripened cheese.</title>
        <authorList>
            <consortium name="US DOE Joint Genome Institute (JGI-PGF)"/>
            <person name="Walter F."/>
            <person name="Albersmeier A."/>
            <person name="Kalinowski J."/>
            <person name="Ruckert C."/>
        </authorList>
    </citation>
    <scope>NUCLEOTIDE SEQUENCE</scope>
    <source>
        <strain evidence="2">KCTC 42097</strain>
    </source>
</reference>
<dbReference type="Proteomes" id="UP000641137">
    <property type="component" value="Unassembled WGS sequence"/>
</dbReference>
<comment type="caution">
    <text evidence="2">The sequence shown here is derived from an EMBL/GenBank/DDBJ whole genome shotgun (WGS) entry which is preliminary data.</text>
</comment>
<keyword evidence="3" id="KW-1185">Reference proteome</keyword>
<proteinExistence type="predicted"/>
<dbReference type="Gene3D" id="3.30.1540.10">
    <property type="entry name" value="formyl-coa transferase, domain 3"/>
    <property type="match status" value="1"/>
</dbReference>
<dbReference type="RefSeq" id="WP_210310900.1">
    <property type="nucleotide sequence ID" value="NZ_BMZO01000010.1"/>
</dbReference>
<protein>
    <submittedName>
        <fullName evidence="2">CoA transferase</fullName>
    </submittedName>
</protein>
<dbReference type="InterPro" id="IPR050483">
    <property type="entry name" value="CoA-transferase_III_domain"/>
</dbReference>
<dbReference type="Pfam" id="PF02515">
    <property type="entry name" value="CoA_transf_3"/>
    <property type="match status" value="1"/>
</dbReference>
<evidence type="ECO:0000313" key="2">
    <source>
        <dbReference type="EMBL" id="GHC78200.1"/>
    </source>
</evidence>
<dbReference type="InterPro" id="IPR023606">
    <property type="entry name" value="CoA-Trfase_III_dom_1_sf"/>
</dbReference>
<dbReference type="InterPro" id="IPR044855">
    <property type="entry name" value="CoA-Trfase_III_dom3_sf"/>
</dbReference>
<sequence>MLALGQELEGITVVSLEQAVAAPYCGLLLADAGARVIKVEREGGDFSRTYDHAANGESAYFIWLNGGKESIVLDIDKPEDAALLRQMLEKADVLLQNLAPGSLEKRGLSGEVLRRTNPALITLEITGYGRTGPYANMKAYDLLVQAESGLCSITGGPEEPSRVGISICDIATGLTAFSAILRALLLRGRTGTGVDISISMFDVLADWMNVPLAFQRYLHRAPSRLGVAHATLAPYGVYRAADGDVLIAVQSNREWVLLCERILDMPELASDPRFLTNMNRVENRDAMNIILNAVFETHTREELMARLRKGRIACASLNSVADLLHHPHLQTSAAAFADSTIELARLPVSGRMRELRKVPTLDQDGPAIRREFAASIRMTGGQA</sequence>
<gene>
    <name evidence="2" type="ORF">GCM10010136_29940</name>
</gene>
<dbReference type="EMBL" id="BMZO01000010">
    <property type="protein sequence ID" value="GHC78200.1"/>
    <property type="molecule type" value="Genomic_DNA"/>
</dbReference>
<accession>A0A8J3DKN0</accession>